<feature type="transmembrane region" description="Helical" evidence="1">
    <location>
        <begin position="147"/>
        <end position="172"/>
    </location>
</feature>
<protein>
    <recommendedName>
        <fullName evidence="1">Probable queuosine precursor transporter</fullName>
        <shortName evidence="1">Q precursor transporter</shortName>
    </recommendedName>
</protein>
<dbReference type="InterPro" id="IPR003744">
    <property type="entry name" value="YhhQ"/>
</dbReference>
<comment type="caution">
    <text evidence="2">The sequence shown here is derived from an EMBL/GenBank/DDBJ whole genome shotgun (WGS) entry which is preliminary data.</text>
</comment>
<reference evidence="2 3" key="1">
    <citation type="submission" date="2017-07" db="EMBL/GenBank/DDBJ databases">
        <title>Leptospira spp. isolated from tropical soils.</title>
        <authorList>
            <person name="Thibeaux R."/>
            <person name="Iraola G."/>
            <person name="Ferres I."/>
            <person name="Bierque E."/>
            <person name="Girault D."/>
            <person name="Soupe-Gilbert M.-E."/>
            <person name="Picardeau M."/>
            <person name="Goarant C."/>
        </authorList>
    </citation>
    <scope>NUCLEOTIDE SEQUENCE [LARGE SCALE GENOMIC DNA]</scope>
    <source>
        <strain evidence="2 3">MCA1-C-A1</strain>
    </source>
</reference>
<evidence type="ECO:0000256" key="1">
    <source>
        <dbReference type="HAMAP-Rule" id="MF_02088"/>
    </source>
</evidence>
<comment type="subcellular location">
    <subcellularLocation>
        <location evidence="1">Cell membrane</location>
        <topology evidence="1">Multi-pass membrane protein</topology>
    </subcellularLocation>
</comment>
<dbReference type="AlphaFoldDB" id="A0A2M9XEK2"/>
<comment type="function">
    <text evidence="1">Involved in the import of queuosine (Q) precursors, required for Q precursor salvage.</text>
</comment>
<feature type="transmembrane region" description="Helical" evidence="1">
    <location>
        <begin position="192"/>
        <end position="209"/>
    </location>
</feature>
<gene>
    <name evidence="2" type="ORF">CH357_06365</name>
</gene>
<name>A0A2M9XEK2_9LEPT</name>
<dbReference type="EMBL" id="NPDN01000003">
    <property type="protein sequence ID" value="PJZ26121.1"/>
    <property type="molecule type" value="Genomic_DNA"/>
</dbReference>
<accession>A0A2M9XEK2</accession>
<feature type="transmembrane region" description="Helical" evidence="1">
    <location>
        <begin position="72"/>
        <end position="93"/>
    </location>
</feature>
<keyword evidence="1" id="KW-0813">Transport</keyword>
<evidence type="ECO:0000313" key="2">
    <source>
        <dbReference type="EMBL" id="PJZ26121.1"/>
    </source>
</evidence>
<dbReference type="HAMAP" id="MF_02088">
    <property type="entry name" value="Q_prec_transport"/>
    <property type="match status" value="1"/>
</dbReference>
<dbReference type="GO" id="GO:0022857">
    <property type="term" value="F:transmembrane transporter activity"/>
    <property type="evidence" value="ECO:0007669"/>
    <property type="project" value="UniProtKB-UniRule"/>
</dbReference>
<keyword evidence="1" id="KW-1003">Cell membrane</keyword>
<dbReference type="OrthoDB" id="9805479at2"/>
<feature type="transmembrane region" description="Helical" evidence="1">
    <location>
        <begin position="105"/>
        <end position="126"/>
    </location>
</feature>
<keyword evidence="3" id="KW-1185">Reference proteome</keyword>
<comment type="similarity">
    <text evidence="1">Belongs to the vitamin uptake transporter (VUT/ECF) (TC 2.A.88) family. Q precursor transporter subfamily.</text>
</comment>
<evidence type="ECO:0000313" key="3">
    <source>
        <dbReference type="Proteomes" id="UP000232196"/>
    </source>
</evidence>
<keyword evidence="1" id="KW-0812">Transmembrane</keyword>
<dbReference type="Proteomes" id="UP000232196">
    <property type="component" value="Unassembled WGS sequence"/>
</dbReference>
<feature type="transmembrane region" description="Helical" evidence="1">
    <location>
        <begin position="40"/>
        <end position="60"/>
    </location>
</feature>
<dbReference type="Pfam" id="PF02592">
    <property type="entry name" value="Vut_1"/>
    <property type="match status" value="1"/>
</dbReference>
<dbReference type="GO" id="GO:0005886">
    <property type="term" value="C:plasma membrane"/>
    <property type="evidence" value="ECO:0007669"/>
    <property type="project" value="UniProtKB-SubCell"/>
</dbReference>
<dbReference type="NCBIfam" id="TIGR00697">
    <property type="entry name" value="queuosine precursor transporter"/>
    <property type="match status" value="1"/>
</dbReference>
<dbReference type="RefSeq" id="WP_100705914.1">
    <property type="nucleotide sequence ID" value="NZ_NPDL01000003.1"/>
</dbReference>
<keyword evidence="1" id="KW-1133">Transmembrane helix</keyword>
<sequence length="237" mass="26889">MQFHRPFKLFFVLGSIFITFLLMAEVTGSKWFQVAIGSKALTMTLGVIPFPITFIVTDLLNEYYGRRGVRYLTLVGMVMIVLAFFLLQLDMAIPAAGNSPVDDHSFQVVFFNTGQVITGSIVAYLIGQLVDIQVFHLIRKKTKNKLLWLRATGSTIFSQLLDSYVVIFVAYWGTYDFQTLNSISYTNFGYKIFIAIGITPIIYLAHYWIEKYLGEDAHKMAEAALKEGKEEIQTYPG</sequence>
<proteinExistence type="inferred from homology"/>
<organism evidence="2 3">
    <name type="scientific">Leptospira hartskeerlii</name>
    <dbReference type="NCBI Taxonomy" id="2023177"/>
    <lineage>
        <taxon>Bacteria</taxon>
        <taxon>Pseudomonadati</taxon>
        <taxon>Spirochaetota</taxon>
        <taxon>Spirochaetia</taxon>
        <taxon>Leptospirales</taxon>
        <taxon>Leptospiraceae</taxon>
        <taxon>Leptospira</taxon>
    </lineage>
</organism>
<dbReference type="PANTHER" id="PTHR34300">
    <property type="entry name" value="QUEUOSINE PRECURSOR TRANSPORTER-RELATED"/>
    <property type="match status" value="1"/>
</dbReference>
<keyword evidence="1" id="KW-0472">Membrane</keyword>
<dbReference type="PANTHER" id="PTHR34300:SF2">
    <property type="entry name" value="QUEUOSINE PRECURSOR TRANSPORTER-RELATED"/>
    <property type="match status" value="1"/>
</dbReference>